<dbReference type="CDD" id="cd02511">
    <property type="entry name" value="Beta4Glucosyltransferase"/>
    <property type="match status" value="1"/>
</dbReference>
<evidence type="ECO:0000256" key="1">
    <source>
        <dbReference type="ARBA" id="ARBA00038494"/>
    </source>
</evidence>
<evidence type="ECO:0000313" key="4">
    <source>
        <dbReference type="EMBL" id="MCQ4164566.1"/>
    </source>
</evidence>
<dbReference type="Gene3D" id="3.90.550.10">
    <property type="entry name" value="Spore Coat Polysaccharide Biosynthesis Protein SpsA, Chain A"/>
    <property type="match status" value="1"/>
</dbReference>
<keyword evidence="5" id="KW-1185">Reference proteome</keyword>
<keyword evidence="2" id="KW-0812">Transmembrane</keyword>
<gene>
    <name evidence="4" type="ORF">NM961_07565</name>
</gene>
<dbReference type="RefSeq" id="WP_255913373.1">
    <property type="nucleotide sequence ID" value="NZ_JANFQO010000005.1"/>
</dbReference>
<keyword evidence="2" id="KW-0472">Membrane</keyword>
<evidence type="ECO:0000259" key="3">
    <source>
        <dbReference type="Pfam" id="PF00535"/>
    </source>
</evidence>
<accession>A0ABT1QQJ4</accession>
<feature type="domain" description="Glycosyltransferase 2-like" evidence="3">
    <location>
        <begin position="6"/>
        <end position="112"/>
    </location>
</feature>
<reference evidence="4" key="1">
    <citation type="submission" date="2022-07" db="EMBL/GenBank/DDBJ databases">
        <title>Tahibacter sp., a new gammaproteobacterium isolated from the silt sample collected at pig farm.</title>
        <authorList>
            <person name="Chen H."/>
        </authorList>
    </citation>
    <scope>NUCLEOTIDE SEQUENCE</scope>
    <source>
        <strain evidence="4">P2K</strain>
    </source>
</reference>
<comment type="caution">
    <text evidence="4">The sequence shown here is derived from an EMBL/GenBank/DDBJ whole genome shotgun (WGS) entry which is preliminary data.</text>
</comment>
<dbReference type="PANTHER" id="PTHR43630">
    <property type="entry name" value="POLY-BETA-1,6-N-ACETYL-D-GLUCOSAMINE SYNTHASE"/>
    <property type="match status" value="1"/>
</dbReference>
<name>A0ABT1QQJ4_9GAMM</name>
<comment type="similarity">
    <text evidence="1">Belongs to the glycosyltransferase 2 family. WaaE/KdtX subfamily.</text>
</comment>
<dbReference type="SUPFAM" id="SSF53448">
    <property type="entry name" value="Nucleotide-diphospho-sugar transferases"/>
    <property type="match status" value="1"/>
</dbReference>
<dbReference type="PANTHER" id="PTHR43630:SF2">
    <property type="entry name" value="GLYCOSYLTRANSFERASE"/>
    <property type="match status" value="1"/>
</dbReference>
<dbReference type="InterPro" id="IPR001173">
    <property type="entry name" value="Glyco_trans_2-like"/>
</dbReference>
<evidence type="ECO:0000256" key="2">
    <source>
        <dbReference type="SAM" id="Phobius"/>
    </source>
</evidence>
<dbReference type="InterPro" id="IPR029044">
    <property type="entry name" value="Nucleotide-diphossugar_trans"/>
</dbReference>
<keyword evidence="2" id="KW-1133">Transmembrane helix</keyword>
<feature type="transmembrane region" description="Helical" evidence="2">
    <location>
        <begin position="219"/>
        <end position="240"/>
    </location>
</feature>
<dbReference type="Proteomes" id="UP001165498">
    <property type="component" value="Unassembled WGS sequence"/>
</dbReference>
<proteinExistence type="inferred from homology"/>
<protein>
    <submittedName>
        <fullName evidence="4">Glycosyltransferase family 2 protein</fullName>
    </submittedName>
</protein>
<organism evidence="4 5">
    <name type="scientific">Tahibacter harae</name>
    <dbReference type="NCBI Taxonomy" id="2963937"/>
    <lineage>
        <taxon>Bacteria</taxon>
        <taxon>Pseudomonadati</taxon>
        <taxon>Pseudomonadota</taxon>
        <taxon>Gammaproteobacteria</taxon>
        <taxon>Lysobacterales</taxon>
        <taxon>Rhodanobacteraceae</taxon>
        <taxon>Tahibacter</taxon>
    </lineage>
</organism>
<dbReference type="EMBL" id="JANFQO010000005">
    <property type="protein sequence ID" value="MCQ4164566.1"/>
    <property type="molecule type" value="Genomic_DNA"/>
</dbReference>
<dbReference type="Pfam" id="PF00535">
    <property type="entry name" value="Glycos_transf_2"/>
    <property type="match status" value="1"/>
</dbReference>
<evidence type="ECO:0000313" key="5">
    <source>
        <dbReference type="Proteomes" id="UP001165498"/>
    </source>
</evidence>
<sequence>MREPLSLVVTTLNNAATLEQCLASAAWADEILLLDSGSTDATLEIARRHGAQIHSEPFKGYAAQKQSAIDKAAHRWVLLLDADEALAAGARDAIEQALQAPAVAGFRLPRRELVFWAFNHRGVRLNTHLRLFDRSRVRMNQVPVHAAPETREPVATLAGAEFLHYGEPDIHTKVAKINAYSTGLVGHKRTRGTRLLGLRLVLYPWWFFLRQYLGKRWFLDGWAGFINAVSAAYYVFLKYAKVYEAQRRRDGAAD</sequence>